<evidence type="ECO:0000313" key="2">
    <source>
        <dbReference type="Proteomes" id="UP000031740"/>
    </source>
</evidence>
<organism evidence="1 2">
    <name type="scientific">Bartonella bacilliformis Ver097</name>
    <dbReference type="NCBI Taxonomy" id="1293911"/>
    <lineage>
        <taxon>Bacteria</taxon>
        <taxon>Pseudomonadati</taxon>
        <taxon>Pseudomonadota</taxon>
        <taxon>Alphaproteobacteria</taxon>
        <taxon>Hyphomicrobiales</taxon>
        <taxon>Bartonellaceae</taxon>
        <taxon>Bartonella</taxon>
    </lineage>
</organism>
<comment type="caution">
    <text evidence="1">The sequence shown here is derived from an EMBL/GenBank/DDBJ whole genome shotgun (WGS) entry which is preliminary data.</text>
</comment>
<dbReference type="Proteomes" id="UP000031740">
    <property type="component" value="Unassembled WGS sequence"/>
</dbReference>
<protein>
    <submittedName>
        <fullName evidence="1">Uncharacterized protein</fullName>
    </submittedName>
</protein>
<reference evidence="1 2" key="1">
    <citation type="submission" date="2013-04" db="EMBL/GenBank/DDBJ databases">
        <title>The Genome Sequence of Bartonella bacilliformis Ver097.</title>
        <authorList>
            <consortium name="The Broad Institute Genomics Platform"/>
            <consortium name="The Broad Institute Genome Sequencing Center for Infectious Disease"/>
            <person name="Feldgarden M."/>
            <person name="Kirby J."/>
            <person name="Birtles R."/>
            <person name="Dasch G."/>
            <person name="Hendrix L."/>
            <person name="Koehler J."/>
            <person name="Walker B."/>
            <person name="Young S.K."/>
            <person name="Zeng Q."/>
            <person name="Gargeya S."/>
            <person name="Fitzgerald M."/>
            <person name="Haas B."/>
            <person name="Abouelleil A."/>
            <person name="Allen A.W."/>
            <person name="Alvarado L."/>
            <person name="Arachchi H.M."/>
            <person name="Berlin A.M."/>
            <person name="Chapman S.B."/>
            <person name="Gainer-Dewar J."/>
            <person name="Goldberg J."/>
            <person name="Griggs A."/>
            <person name="Gujja S."/>
            <person name="Hansen M."/>
            <person name="Howarth C."/>
            <person name="Imamovic A."/>
            <person name="Ireland A."/>
            <person name="Larimer J."/>
            <person name="McCowan C."/>
            <person name="Murphy C."/>
            <person name="Pearson M."/>
            <person name="Poon T.W."/>
            <person name="Priest M."/>
            <person name="Roberts A."/>
            <person name="Saif S."/>
            <person name="Shea T."/>
            <person name="Sisk P."/>
            <person name="Sykes S."/>
            <person name="Wortman J."/>
            <person name="Nusbaum C."/>
            <person name="Birren B."/>
        </authorList>
    </citation>
    <scope>NUCLEOTIDE SEQUENCE [LARGE SCALE GENOMIC DNA]</scope>
    <source>
        <strain evidence="1 2">Ver097</strain>
    </source>
</reference>
<gene>
    <name evidence="1" type="ORF">H710_00032</name>
</gene>
<dbReference type="HOGENOM" id="CLU_3212885_0_0_5"/>
<dbReference type="EMBL" id="ASIV01000001">
    <property type="protein sequence ID" value="KEG21087.1"/>
    <property type="molecule type" value="Genomic_DNA"/>
</dbReference>
<dbReference type="AlphaFoldDB" id="A0A072R7B6"/>
<accession>A0A072R7B6</accession>
<proteinExistence type="predicted"/>
<name>A0A072R7B6_BARBA</name>
<sequence>MSIAIGIHYKSFIFLYLKIKVMVITTRVENLRDFISTAHEGIPC</sequence>
<evidence type="ECO:0000313" key="1">
    <source>
        <dbReference type="EMBL" id="KEG21087.1"/>
    </source>
</evidence>